<name>A0A0H2SI28_9AGAM</name>
<evidence type="ECO:0000313" key="3">
    <source>
        <dbReference type="EMBL" id="KLO16746.1"/>
    </source>
</evidence>
<accession>A0A0H2SI28</accession>
<dbReference type="OrthoDB" id="2591260at2759"/>
<feature type="region of interest" description="Disordered" evidence="2">
    <location>
        <begin position="1270"/>
        <end position="1335"/>
    </location>
</feature>
<dbReference type="Proteomes" id="UP000053477">
    <property type="component" value="Unassembled WGS sequence"/>
</dbReference>
<feature type="compositionally biased region" description="Low complexity" evidence="2">
    <location>
        <begin position="1119"/>
        <end position="1129"/>
    </location>
</feature>
<feature type="repeat" description="HEAT" evidence="1">
    <location>
        <begin position="341"/>
        <end position="379"/>
    </location>
</feature>
<proteinExistence type="predicted"/>
<dbReference type="InParanoid" id="A0A0H2SI28"/>
<evidence type="ECO:0000313" key="4">
    <source>
        <dbReference type="Proteomes" id="UP000053477"/>
    </source>
</evidence>
<reference evidence="3 4" key="1">
    <citation type="submission" date="2015-04" db="EMBL/GenBank/DDBJ databases">
        <title>Complete genome sequence of Schizopora paradoxa KUC8140, a cosmopolitan wood degrader in East Asia.</title>
        <authorList>
            <consortium name="DOE Joint Genome Institute"/>
            <person name="Min B."/>
            <person name="Park H."/>
            <person name="Jang Y."/>
            <person name="Kim J.-J."/>
            <person name="Kim K.H."/>
            <person name="Pangilinan J."/>
            <person name="Lipzen A."/>
            <person name="Riley R."/>
            <person name="Grigoriev I.V."/>
            <person name="Spatafora J.W."/>
            <person name="Choi I.-G."/>
        </authorList>
    </citation>
    <scope>NUCLEOTIDE SEQUENCE [LARGE SCALE GENOMIC DNA]</scope>
    <source>
        <strain evidence="3 4">KUC8140</strain>
    </source>
</reference>
<sequence>MSEFDVSLPTPPRVRRRDKENQQSSSPIKKGIEWAEKKDIHYFSPGSGLKDANIPFSSSILPRKSILKPPRPVLPIPNFKQRDITPLPQDGLSNANYLAWPVSNIIDGTSSLRELTEAYSVLTARIREAVPAEFFQTQDDKRYPLFQPLRQHAKELAACIVRDLGRVFEDPMSMHSTSPGSSKSNSIVHYDSGLPSPRESPKKGGMTEEQVKCARDLSTTSVSVSRFLALAFSTSNIYSAFSPKGLSDILDAVLAIPMADSLRSSSSRKICGLAMTVLASQRLPGAILEAAGDRIVYTIRRGILGELGREGKKGAASESLKAIHDLCVLHPLAFIPNFIDILPCVLDALLSPTLSIRVQAANALGGFARGFAESSLYSELSEDVSSVVADFFLRRDLPIEGPKTTIQRTLQTTLRILNPLHHAQGPYWGVCVLASLIILLGPAVFTNFNVVKDLHALLRIGFFADKKMVRAFTQMIWSPLVWVWRKYHAALEESSEDNKRTSDYFEKILVMPACEPIGVVLLGALMGRQDVECPAEDVAFTLLTLKQAAKHGGDSTERSLDVLDRLVNGTDARAAYDEQWEADFDSRLLCKEMFSTAPGILTAEMDQLLKPIERIMMKQPCLDDVRPFTPEEKCRTLIWTLARDIWYTVFEQVQMSDGESLPETLLDIWTGLLRSKVQAMRGPEKDRTSAAESCAETLIYILNDKKIDLRENLEFSREKLGPLSAPALFLKLKIVRVLWSIACGTLSNTLIRPAIKPMIRYLVSNFSRLVPSDDKNGTTLSQWAELVAQVATVGSDDTARVLWTTEWDWDDKTRAHVWRSFVRGWTEDQRGSWKGAAIILSLPFENDLHWNMSDADLSEWSSLLQYAVSKAKDAGIHRTKALDVVAGYIDHQHLPTLSSSMRVADFLLTSLNCTLEESKGLPISLLDFVHEVLQTSYPPEPRNKIVSLWTLRSLHNSVNNCPSELLVRMLEILHDGISLWLVDQCNAFSRVEYSTDVVTLYQTILVALQTLPPSGPILQELSGLLFSALERADNSEALASFQEFWQISCLTIPEPREGWAESLKSALCIANCNDNEAEEAVTEEHDELDVLPRSASRRDRAEEKAISVANSNIDPTLVLTPKRSTLPLPTRRRRSSGSANAVLRSPESPSRRKSRKSIAHVMEREDCYGVDVDKENVSPIANRLPIGLGKRRNLMDNYLNNTKKRRVSGEESPSKCSDEQCGSDDADIEAVEAAIQVSTVDSDDSVAQPPALILAPNISRLNIAELGSRNFPITIDPPSPPKRRRTSYPDAVPSRLRAAKSARYDYQSSESSSSSDISEDSSSPTGPATPVSHQQARKICRIAGYDDSDELPMDESLLAFSPTQDALSRSKHPKARTSKVMNMRPKAIPKHKLGVPFTMTIS</sequence>
<dbReference type="STRING" id="27342.A0A0H2SI28"/>
<gene>
    <name evidence="3" type="ORF">SCHPADRAFT_198509</name>
</gene>
<evidence type="ECO:0000256" key="1">
    <source>
        <dbReference type="PROSITE-ProRule" id="PRU00103"/>
    </source>
</evidence>
<feature type="region of interest" description="Disordered" evidence="2">
    <location>
        <begin position="1119"/>
        <end position="1159"/>
    </location>
</feature>
<feature type="region of interest" description="Disordered" evidence="2">
    <location>
        <begin position="1"/>
        <end position="31"/>
    </location>
</feature>
<evidence type="ECO:0008006" key="5">
    <source>
        <dbReference type="Google" id="ProtNLM"/>
    </source>
</evidence>
<dbReference type="SUPFAM" id="SSF48371">
    <property type="entry name" value="ARM repeat"/>
    <property type="match status" value="1"/>
</dbReference>
<dbReference type="InterPro" id="IPR016024">
    <property type="entry name" value="ARM-type_fold"/>
</dbReference>
<dbReference type="InterPro" id="IPR021133">
    <property type="entry name" value="HEAT_type_2"/>
</dbReference>
<feature type="compositionally biased region" description="Low complexity" evidence="2">
    <location>
        <begin position="1308"/>
        <end position="1323"/>
    </location>
</feature>
<protein>
    <recommendedName>
        <fullName evidence="5">Telomere-associated protein Rif1 N-terminal domain-containing protein</fullName>
    </recommendedName>
</protein>
<dbReference type="EMBL" id="KQ085912">
    <property type="protein sequence ID" value="KLO16746.1"/>
    <property type="molecule type" value="Genomic_DNA"/>
</dbReference>
<dbReference type="PROSITE" id="PS50077">
    <property type="entry name" value="HEAT_REPEAT"/>
    <property type="match status" value="1"/>
</dbReference>
<feature type="region of interest" description="Disordered" evidence="2">
    <location>
        <begin position="1203"/>
        <end position="1222"/>
    </location>
</feature>
<organism evidence="3 4">
    <name type="scientific">Schizopora paradoxa</name>
    <dbReference type="NCBI Taxonomy" id="27342"/>
    <lineage>
        <taxon>Eukaryota</taxon>
        <taxon>Fungi</taxon>
        <taxon>Dikarya</taxon>
        <taxon>Basidiomycota</taxon>
        <taxon>Agaricomycotina</taxon>
        <taxon>Agaricomycetes</taxon>
        <taxon>Hymenochaetales</taxon>
        <taxon>Schizoporaceae</taxon>
        <taxon>Schizopora</taxon>
    </lineage>
</organism>
<feature type="compositionally biased region" description="Basic and acidic residues" evidence="2">
    <location>
        <begin position="1207"/>
        <end position="1218"/>
    </location>
</feature>
<evidence type="ECO:0000256" key="2">
    <source>
        <dbReference type="SAM" id="MobiDB-lite"/>
    </source>
</evidence>
<keyword evidence="4" id="KW-1185">Reference proteome</keyword>